<feature type="coiled-coil region" evidence="5">
    <location>
        <begin position="391"/>
        <end position="425"/>
    </location>
</feature>
<dbReference type="AlphaFoldDB" id="A0ABD2MIF1"/>
<dbReference type="PANTHER" id="PTHR20544:SF0">
    <property type="entry name" value="NUCLEOPROTEIN TPR_MLP1 DOMAIN-CONTAINING PROTEIN"/>
    <property type="match status" value="1"/>
</dbReference>
<sequence length="604" mass="69494">MKRAIHLAERNKELEKELKDIDQMAIAVEEECNDAVKEKSQKLTKLEMALKDALLEIQTLERAIAGIKKEKQELELNNDILKTEKKRIQGMMEDALKEKIDVNERMNNMKLIEHDLNLEIDRLVQQSAEQKRVIAELESKLIGRQVVTRQGPGGDGLPVIEVAPVAIKSTKSIKDPTFRLPRTTDRASQVPSRADEHSSIKSQQPIVLDDKTSLGGLKASDSAKVSTRGSQYSLPATDGIPLTHSHPKKPPSSCNCGEFENKCCLEKETVTEAFRSGCCETMCMKHFQELLKKEIQQCQCEIRNTLRKVTQERDYYIEECNKLMNEFCQNQTQNLVTGVEYCNQCPKNKEMVNFLQHENKMLAQEKMTLMTRLEKTRNDNEIIGKCNKSSCKRMQMERDLLKADVTRLEEECDCLRDNMKAVCEAKKREHDMFTQQVCDYEHRLRKIEGERGELKSEQGTRRARINTLEEKNELINQMLRSNQDDLQKQKILNTQLRNLQEQTEKSLHDATLELARVKRELASAFHTIDMLKNAPKNDECNCAEIDLDTMKRQLNRLDREKDDLLNIVDSKTEEIASLRKEVRSKSDVIDDLKGENGTLKARMG</sequence>
<name>A0ABD2MIF1_9CUCU</name>
<feature type="compositionally biased region" description="Polar residues" evidence="6">
    <location>
        <begin position="223"/>
        <end position="234"/>
    </location>
</feature>
<evidence type="ECO:0000256" key="5">
    <source>
        <dbReference type="SAM" id="Coils"/>
    </source>
</evidence>
<keyword evidence="2" id="KW-0963">Cytoplasm</keyword>
<accession>A0ABD2MIF1</accession>
<organism evidence="7 8">
    <name type="scientific">Cryptolaemus montrouzieri</name>
    <dbReference type="NCBI Taxonomy" id="559131"/>
    <lineage>
        <taxon>Eukaryota</taxon>
        <taxon>Metazoa</taxon>
        <taxon>Ecdysozoa</taxon>
        <taxon>Arthropoda</taxon>
        <taxon>Hexapoda</taxon>
        <taxon>Insecta</taxon>
        <taxon>Pterygota</taxon>
        <taxon>Neoptera</taxon>
        <taxon>Endopterygota</taxon>
        <taxon>Coleoptera</taxon>
        <taxon>Polyphaga</taxon>
        <taxon>Cucujiformia</taxon>
        <taxon>Coccinelloidea</taxon>
        <taxon>Coccinellidae</taxon>
        <taxon>Scymninae</taxon>
        <taxon>Scymnini</taxon>
        <taxon>Cryptolaemus</taxon>
    </lineage>
</organism>
<dbReference type="EMBL" id="JABFTP020000001">
    <property type="protein sequence ID" value="KAL3266191.1"/>
    <property type="molecule type" value="Genomic_DNA"/>
</dbReference>
<dbReference type="PANTHER" id="PTHR20544">
    <property type="entry name" value="CENTROSOMAL PROTEIN CEP135"/>
    <property type="match status" value="1"/>
</dbReference>
<feature type="coiled-coil region" evidence="5">
    <location>
        <begin position="4"/>
        <end position="140"/>
    </location>
</feature>
<evidence type="ECO:0000313" key="8">
    <source>
        <dbReference type="Proteomes" id="UP001516400"/>
    </source>
</evidence>
<keyword evidence="3" id="KW-0206">Cytoskeleton</keyword>
<comment type="similarity">
    <text evidence="4">Belongs to the CEP135/TSGA10 family.</text>
</comment>
<evidence type="ECO:0000256" key="3">
    <source>
        <dbReference type="ARBA" id="ARBA00023212"/>
    </source>
</evidence>
<feature type="region of interest" description="Disordered" evidence="6">
    <location>
        <begin position="176"/>
        <end position="253"/>
    </location>
</feature>
<feature type="coiled-coil region" evidence="5">
    <location>
        <begin position="288"/>
        <end position="326"/>
    </location>
</feature>
<reference evidence="7 8" key="1">
    <citation type="journal article" date="2021" name="BMC Biol.">
        <title>Horizontally acquired antibacterial genes associated with adaptive radiation of ladybird beetles.</title>
        <authorList>
            <person name="Li H.S."/>
            <person name="Tang X.F."/>
            <person name="Huang Y.H."/>
            <person name="Xu Z.Y."/>
            <person name="Chen M.L."/>
            <person name="Du X.Y."/>
            <person name="Qiu B.Y."/>
            <person name="Chen P.T."/>
            <person name="Zhang W."/>
            <person name="Slipinski A."/>
            <person name="Escalona H.E."/>
            <person name="Waterhouse R.M."/>
            <person name="Zwick A."/>
            <person name="Pang H."/>
        </authorList>
    </citation>
    <scope>NUCLEOTIDE SEQUENCE [LARGE SCALE GENOMIC DNA]</scope>
    <source>
        <strain evidence="7">SYSU2018</strain>
    </source>
</reference>
<comment type="caution">
    <text evidence="7">The sequence shown here is derived from an EMBL/GenBank/DDBJ whole genome shotgun (WGS) entry which is preliminary data.</text>
</comment>
<comment type="subcellular location">
    <subcellularLocation>
        <location evidence="1">Cytoplasm</location>
        <location evidence="1">Cytoskeleton</location>
        <location evidence="1">Microtubule organizing center</location>
        <location evidence="1">Centrosome</location>
        <location evidence="1">Centriole</location>
    </subcellularLocation>
</comment>
<evidence type="ECO:0000256" key="4">
    <source>
        <dbReference type="ARBA" id="ARBA00038123"/>
    </source>
</evidence>
<dbReference type="InterPro" id="IPR051877">
    <property type="entry name" value="Centriole_BasalBody_StrucProt"/>
</dbReference>
<proteinExistence type="inferred from homology"/>
<dbReference type="GO" id="GO:0005814">
    <property type="term" value="C:centriole"/>
    <property type="evidence" value="ECO:0007669"/>
    <property type="project" value="UniProtKB-SubCell"/>
</dbReference>
<evidence type="ECO:0000256" key="6">
    <source>
        <dbReference type="SAM" id="MobiDB-lite"/>
    </source>
</evidence>
<keyword evidence="8" id="KW-1185">Reference proteome</keyword>
<evidence type="ECO:0000313" key="7">
    <source>
        <dbReference type="EMBL" id="KAL3266191.1"/>
    </source>
</evidence>
<keyword evidence="5" id="KW-0175">Coiled coil</keyword>
<evidence type="ECO:0000256" key="1">
    <source>
        <dbReference type="ARBA" id="ARBA00004114"/>
    </source>
</evidence>
<gene>
    <name evidence="7" type="ORF">HHI36_010374</name>
</gene>
<feature type="coiled-coil region" evidence="5">
    <location>
        <begin position="465"/>
        <end position="595"/>
    </location>
</feature>
<dbReference type="Proteomes" id="UP001516400">
    <property type="component" value="Unassembled WGS sequence"/>
</dbReference>
<protein>
    <submittedName>
        <fullName evidence="7">Uncharacterized protein</fullName>
    </submittedName>
</protein>
<feature type="compositionally biased region" description="Basic and acidic residues" evidence="6">
    <location>
        <begin position="176"/>
        <end position="185"/>
    </location>
</feature>
<evidence type="ECO:0000256" key="2">
    <source>
        <dbReference type="ARBA" id="ARBA00022490"/>
    </source>
</evidence>